<keyword evidence="7" id="KW-1185">Reference proteome</keyword>
<gene>
    <name evidence="6" type="ORF">KYD98_09080</name>
</gene>
<evidence type="ECO:0000256" key="3">
    <source>
        <dbReference type="SAM" id="MobiDB-lite"/>
    </source>
</evidence>
<evidence type="ECO:0000256" key="2">
    <source>
        <dbReference type="PROSITE-ProRule" id="PRU00591"/>
    </source>
</evidence>
<protein>
    <submittedName>
        <fullName evidence="6">MBL fold metallo-hydrolase</fullName>
    </submittedName>
</protein>
<comment type="caution">
    <text evidence="6">The sequence shown here is derived from an EMBL/GenBank/DDBJ whole genome shotgun (WGS) entry which is preliminary data.</text>
</comment>
<dbReference type="InterPro" id="IPR001279">
    <property type="entry name" value="Metallo-B-lactamas"/>
</dbReference>
<evidence type="ECO:0000313" key="6">
    <source>
        <dbReference type="EMBL" id="MBW6410247.1"/>
    </source>
</evidence>
<keyword evidence="4" id="KW-0732">Signal</keyword>
<dbReference type="PROSITE" id="PS51170">
    <property type="entry name" value="CW"/>
    <property type="match status" value="3"/>
</dbReference>
<dbReference type="InterPro" id="IPR036866">
    <property type="entry name" value="RibonucZ/Hydroxyglut_hydro"/>
</dbReference>
<dbReference type="SUPFAM" id="SSF69360">
    <property type="entry name" value="Cell wall binding repeat"/>
    <property type="match status" value="1"/>
</dbReference>
<evidence type="ECO:0000256" key="4">
    <source>
        <dbReference type="SAM" id="SignalP"/>
    </source>
</evidence>
<feature type="repeat" description="Cell wall-binding" evidence="2">
    <location>
        <begin position="321"/>
        <end position="340"/>
    </location>
</feature>
<sequence length="718" mass="82455">MNIMQNKFKRVITLVMIIAFISGICPQVTAFAATKKELTTVNTNNGTSIDKNEINKETKDNSIDKSNNREENKDLKKNTTGKGDSDKTKNSDKKTINASDDKLDDESNKVIDELLDDEDEVKPKTGWQVINGKRFYFTEEGMLKKKGWVELDEYIYKGTKSNPQTIEAVLKDVNLNNKFKDNNKENKKILDEEKNNINSDNNEDIDVLDDENEEEIKNEEDKDSKIEDKKDKEIKDNDKLKEHKKSTSTSNNVTIIIDPSQDPNYELHKNKYYFDDDYSAVVGWQEIGGKWYNFNDLGIMRTGWSLINYNWFFLDDDGEMKTGWFKDGTNKFYLNESGAMIFGKNYIDDKWYYFHSSGVLATGVYLRDGKWYYSNKDGEMISNKWIDLNDKKYYVKANSELAVGNIIIDGKMQHFDNDGVYQGTGIMEEHLYIKYLNVGDGDCIYIKLPNGETALIDTGDNNKSSQNTLIDFLEDQNLKEDAEGKGIIDYVVITHPHSDHIGGLYEVLKNFKVNKIYMPNRTRMEDYSDLKEEGEFASTIKDMKKDYHVYQKTLNLIKELDIPFLDAVQYKAIDEEGILKFVQPDKSYLSTFDSRIPAKYWILNDQSAVVYLNYGDLGALFTGDIEWPAEKDYSKLDLLLNKKVDVLKVPHHGLNTSSTLDFLNYVGADIGVISRASGSVNKNNAYNNLTNGKVTIFETSEKDGVSLYATKQNWNVQY</sequence>
<dbReference type="PANTHER" id="PTHR30619:SF7">
    <property type="entry name" value="BETA-LACTAMASE DOMAIN PROTEIN"/>
    <property type="match status" value="1"/>
</dbReference>
<dbReference type="Gene3D" id="3.60.15.10">
    <property type="entry name" value="Ribonuclease Z/Hydroxyacylglutathione hydrolase-like"/>
    <property type="match status" value="1"/>
</dbReference>
<dbReference type="Proteomes" id="UP001519921">
    <property type="component" value="Unassembled WGS sequence"/>
</dbReference>
<dbReference type="Pfam" id="PF19127">
    <property type="entry name" value="Choline_bind_3"/>
    <property type="match status" value="2"/>
</dbReference>
<organism evidence="6 7">
    <name type="scientific">Clostridium weizhouense</name>
    <dbReference type="NCBI Taxonomy" id="2859781"/>
    <lineage>
        <taxon>Bacteria</taxon>
        <taxon>Bacillati</taxon>
        <taxon>Bacillota</taxon>
        <taxon>Clostridia</taxon>
        <taxon>Eubacteriales</taxon>
        <taxon>Clostridiaceae</taxon>
        <taxon>Clostridium</taxon>
    </lineage>
</organism>
<feature type="signal peptide" evidence="4">
    <location>
        <begin position="1"/>
        <end position="32"/>
    </location>
</feature>
<dbReference type="InterPro" id="IPR018337">
    <property type="entry name" value="Cell_wall/Cho-bd_repeat"/>
</dbReference>
<feature type="compositionally biased region" description="Basic and acidic residues" evidence="3">
    <location>
        <begin position="219"/>
        <end position="241"/>
    </location>
</feature>
<dbReference type="InterPro" id="IPR052159">
    <property type="entry name" value="Competence_DNA_uptake"/>
</dbReference>
<dbReference type="Pfam" id="PF00753">
    <property type="entry name" value="Lactamase_B"/>
    <property type="match status" value="1"/>
</dbReference>
<feature type="repeat" description="Cell wall-binding" evidence="2">
    <location>
        <begin position="281"/>
        <end position="300"/>
    </location>
</feature>
<feature type="domain" description="Metallo-beta-lactamase" evidence="5">
    <location>
        <begin position="440"/>
        <end position="677"/>
    </location>
</feature>
<evidence type="ECO:0000313" key="7">
    <source>
        <dbReference type="Proteomes" id="UP001519921"/>
    </source>
</evidence>
<feature type="chain" id="PRO_5045796777" evidence="4">
    <location>
        <begin position="33"/>
        <end position="718"/>
    </location>
</feature>
<accession>A0ABS7ANP2</accession>
<evidence type="ECO:0000256" key="1">
    <source>
        <dbReference type="ARBA" id="ARBA00022737"/>
    </source>
</evidence>
<feature type="compositionally biased region" description="Acidic residues" evidence="3">
    <location>
        <begin position="201"/>
        <end position="218"/>
    </location>
</feature>
<evidence type="ECO:0000259" key="5">
    <source>
        <dbReference type="SMART" id="SM00849"/>
    </source>
</evidence>
<dbReference type="EMBL" id="JAHXPT010000006">
    <property type="protein sequence ID" value="MBW6410247.1"/>
    <property type="molecule type" value="Genomic_DNA"/>
</dbReference>
<dbReference type="Gene3D" id="2.10.270.10">
    <property type="entry name" value="Cholin Binding"/>
    <property type="match status" value="4"/>
</dbReference>
<dbReference type="SMART" id="SM00849">
    <property type="entry name" value="Lactamase_B"/>
    <property type="match status" value="1"/>
</dbReference>
<feature type="repeat" description="Cell wall-binding" evidence="2">
    <location>
        <begin position="301"/>
        <end position="320"/>
    </location>
</feature>
<proteinExistence type="predicted"/>
<feature type="region of interest" description="Disordered" evidence="3">
    <location>
        <begin position="42"/>
        <end position="101"/>
    </location>
</feature>
<dbReference type="Pfam" id="PF01473">
    <property type="entry name" value="Choline_bind_1"/>
    <property type="match status" value="1"/>
</dbReference>
<name>A0ABS7ANP2_9CLOT</name>
<dbReference type="CDD" id="cd07731">
    <property type="entry name" value="ComA-like_MBL-fold"/>
    <property type="match status" value="1"/>
</dbReference>
<dbReference type="SUPFAM" id="SSF56281">
    <property type="entry name" value="Metallo-hydrolase/oxidoreductase"/>
    <property type="match status" value="1"/>
</dbReference>
<dbReference type="PANTHER" id="PTHR30619">
    <property type="entry name" value="DNA INTERNALIZATION/COMPETENCE PROTEIN COMEC/REC2"/>
    <property type="match status" value="1"/>
</dbReference>
<feature type="compositionally biased region" description="Basic and acidic residues" evidence="3">
    <location>
        <begin position="50"/>
        <end position="101"/>
    </location>
</feature>
<dbReference type="InterPro" id="IPR035681">
    <property type="entry name" value="ComA-like_MBL"/>
</dbReference>
<keyword evidence="1" id="KW-0677">Repeat</keyword>
<reference evidence="6 7" key="1">
    <citation type="submission" date="2021-07" db="EMBL/GenBank/DDBJ databases">
        <title>Clostridium weizhouense sp. nov., an anaerobic bacterium isolated from activated sludge of Petroleum wastewater.</title>
        <authorList>
            <person name="Li Q."/>
        </authorList>
    </citation>
    <scope>NUCLEOTIDE SEQUENCE [LARGE SCALE GENOMIC DNA]</scope>
    <source>
        <strain evidence="6 7">YB-6</strain>
    </source>
</reference>
<feature type="region of interest" description="Disordered" evidence="3">
    <location>
        <begin position="195"/>
        <end position="246"/>
    </location>
</feature>